<dbReference type="EMBL" id="GG770381">
    <property type="protein sequence ID" value="EFG29262.2"/>
    <property type="molecule type" value="Genomic_DNA"/>
</dbReference>
<proteinExistence type="predicted"/>
<organism evidence="2 3">
    <name type="scientific">Fusobacterium periodonticum 1_1_41FAA</name>
    <dbReference type="NCBI Taxonomy" id="469621"/>
    <lineage>
        <taxon>Bacteria</taxon>
        <taxon>Fusobacteriati</taxon>
        <taxon>Fusobacteriota</taxon>
        <taxon>Fusobacteriia</taxon>
        <taxon>Fusobacteriales</taxon>
        <taxon>Fusobacteriaceae</taxon>
        <taxon>Fusobacterium</taxon>
    </lineage>
</organism>
<name>D6LGH7_9FUSO</name>
<gene>
    <name evidence="2" type="ORF">HMPREF0400_00827</name>
</gene>
<accession>D6LGH7</accession>
<dbReference type="AlphaFoldDB" id="D6LGH7"/>
<reference evidence="2 3" key="1">
    <citation type="submission" date="2010-03" db="EMBL/GenBank/DDBJ databases">
        <title>The Genome Sequence of Fusobacterium sp. 1_1_41FAA.</title>
        <authorList>
            <consortium name="The Broad Institute Genome Sequencing Platform"/>
            <person name="Ward D."/>
            <person name="Earl A."/>
            <person name="Feldgarden M."/>
            <person name="Gevers D."/>
            <person name="Young S.K."/>
            <person name="Zeng Q."/>
            <person name="Koehrsen M."/>
            <person name="Alvarado L."/>
            <person name="Berlin A."/>
            <person name="Borenstein D."/>
            <person name="Chapman S."/>
            <person name="Chen Z."/>
            <person name="Engels R."/>
            <person name="Freedman E."/>
            <person name="Gellesch M."/>
            <person name="Goldberg J."/>
            <person name="Griggs A."/>
            <person name="Gujja S."/>
            <person name="Heilman E."/>
            <person name="Heiman D."/>
            <person name="Hepburn T."/>
            <person name="Howarth C."/>
            <person name="Jen D."/>
            <person name="Larson L."/>
            <person name="Mehta T."/>
            <person name="Park D."/>
            <person name="Pearson M."/>
            <person name="Richards J."/>
            <person name="Roberts A."/>
            <person name="Saif S."/>
            <person name="Shea T."/>
            <person name="Shenoy N."/>
            <person name="Sisk P."/>
            <person name="Stolte C."/>
            <person name="Sykes S."/>
            <person name="Walk T."/>
            <person name="White J."/>
            <person name="Yandava C."/>
            <person name="Strauss J.C."/>
            <person name="Ambrose C.E."/>
            <person name="Allen-Vercoe E."/>
            <person name="Haas B."/>
            <person name="Henn M.R."/>
            <person name="Nusbaum C."/>
            <person name="Birren B."/>
        </authorList>
    </citation>
    <scope>NUCLEOTIDE SEQUENCE [LARGE SCALE GENOMIC DNA]</scope>
    <source>
        <strain evidence="2 3">1_1_41FAA</strain>
    </source>
</reference>
<evidence type="ECO:0000313" key="3">
    <source>
        <dbReference type="Proteomes" id="UP000003964"/>
    </source>
</evidence>
<feature type="region of interest" description="Disordered" evidence="1">
    <location>
        <begin position="143"/>
        <end position="175"/>
    </location>
</feature>
<evidence type="ECO:0000313" key="2">
    <source>
        <dbReference type="EMBL" id="EFG29262.2"/>
    </source>
</evidence>
<dbReference type="Proteomes" id="UP000003964">
    <property type="component" value="Unassembled WGS sequence"/>
</dbReference>
<protein>
    <submittedName>
        <fullName evidence="2">Hemolysin</fullName>
    </submittedName>
</protein>
<evidence type="ECO:0000256" key="1">
    <source>
        <dbReference type="SAM" id="MobiDB-lite"/>
    </source>
</evidence>
<sequence length="193" mass="21191">MDEINDIGNVIANTIDNKGEDKRNFFGILRAQRGATDLYNISGDSLNLLNEAYKSNKIGADEYKEGLRNIIEATGNDLGLNVSLVYLDTSTMPKDSKGSVGAAYIDKETGRTLIPINTDKIGSISELLGTVFEEISHIRDGLAGRQDKKVADDKSNNEKGLESLGRPSNDYAKKKFEKNDSSINLTTDQYHIV</sequence>
<feature type="compositionally biased region" description="Basic and acidic residues" evidence="1">
    <location>
        <begin position="143"/>
        <end position="161"/>
    </location>
</feature>